<evidence type="ECO:0000259" key="2">
    <source>
        <dbReference type="Pfam" id="PF03372"/>
    </source>
</evidence>
<proteinExistence type="predicted"/>
<feature type="domain" description="Endonuclease/exonuclease/phosphatase" evidence="2">
    <location>
        <begin position="22"/>
        <end position="323"/>
    </location>
</feature>
<dbReference type="PANTHER" id="PTHR12121">
    <property type="entry name" value="CARBON CATABOLITE REPRESSOR PROTEIN 4"/>
    <property type="match status" value="1"/>
</dbReference>
<dbReference type="Pfam" id="PF03372">
    <property type="entry name" value="Exo_endo_phos"/>
    <property type="match status" value="1"/>
</dbReference>
<accession>A0A284RS53</accession>
<dbReference type="CDD" id="cd09083">
    <property type="entry name" value="EEP-1"/>
    <property type="match status" value="1"/>
</dbReference>
<dbReference type="Proteomes" id="UP000219338">
    <property type="component" value="Unassembled WGS sequence"/>
</dbReference>
<evidence type="ECO:0000313" key="3">
    <source>
        <dbReference type="EMBL" id="SJL11591.1"/>
    </source>
</evidence>
<dbReference type="GO" id="GO:0000175">
    <property type="term" value="F:3'-5'-RNA exonuclease activity"/>
    <property type="evidence" value="ECO:0007669"/>
    <property type="project" value="TreeGrafter"/>
</dbReference>
<dbReference type="OrthoDB" id="276515at2759"/>
<dbReference type="Gene3D" id="3.60.10.10">
    <property type="entry name" value="Endonuclease/exonuclease/phosphatase"/>
    <property type="match status" value="1"/>
</dbReference>
<name>A0A284RS53_ARMOS</name>
<dbReference type="EMBL" id="FUEG01000014">
    <property type="protein sequence ID" value="SJL11591.1"/>
    <property type="molecule type" value="Genomic_DNA"/>
</dbReference>
<dbReference type="AlphaFoldDB" id="A0A284RS53"/>
<dbReference type="SUPFAM" id="SSF56219">
    <property type="entry name" value="DNase I-like"/>
    <property type="match status" value="1"/>
</dbReference>
<keyword evidence="4" id="KW-1185">Reference proteome</keyword>
<feature type="signal peptide" evidence="1">
    <location>
        <begin position="1"/>
        <end position="18"/>
    </location>
</feature>
<dbReference type="STRING" id="47428.A0A284RS53"/>
<dbReference type="InterPro" id="IPR005135">
    <property type="entry name" value="Endo/exonuclease/phosphatase"/>
</dbReference>
<dbReference type="InterPro" id="IPR036691">
    <property type="entry name" value="Endo/exonu/phosph_ase_sf"/>
</dbReference>
<dbReference type="OMA" id="FAMNATW"/>
<feature type="chain" id="PRO_5012673409" description="Endonuclease/exonuclease/phosphatase domain-containing protein" evidence="1">
    <location>
        <begin position="19"/>
        <end position="332"/>
    </location>
</feature>
<keyword evidence="1" id="KW-0732">Signal</keyword>
<protein>
    <recommendedName>
        <fullName evidence="2">Endonuclease/exonuclease/phosphatase domain-containing protein</fullName>
    </recommendedName>
</protein>
<sequence>MLSLAAYLLVITSPLVSALRIGTWNLRYDSQSNNITVQESIDSLADPLQNFTDLSISNGAEQPWSTRRIRVAEHVLNEGASILSVQEALVRQVNDLAELLGDEWSYVGVGRDDGVAAGEFSAIFYKTTDVTLSRNDTFWLSNTPLEPSKYPGAGSYRIANVARFTTGCKTFTLINTHLDDISDDQRQLGASMILTRAKYEAVQSNGPVFVTGDFNSPSTGDDSAAYGIITGSHDLFAMNATWAAKYDVCDKLEDFVMEDLRGQAPRRMVSKNYATYSAWTGPADSSKWTRIDFVFGGSNGGWTANSYKVDSALNDDGLLMSDHRPTFVDVSF</sequence>
<evidence type="ECO:0000256" key="1">
    <source>
        <dbReference type="SAM" id="SignalP"/>
    </source>
</evidence>
<evidence type="ECO:0000313" key="4">
    <source>
        <dbReference type="Proteomes" id="UP000219338"/>
    </source>
</evidence>
<dbReference type="InterPro" id="IPR050410">
    <property type="entry name" value="CCR4/nocturin_mRNA_transcr"/>
</dbReference>
<organism evidence="3 4">
    <name type="scientific">Armillaria ostoyae</name>
    <name type="common">Armillaria root rot fungus</name>
    <dbReference type="NCBI Taxonomy" id="47428"/>
    <lineage>
        <taxon>Eukaryota</taxon>
        <taxon>Fungi</taxon>
        <taxon>Dikarya</taxon>
        <taxon>Basidiomycota</taxon>
        <taxon>Agaricomycotina</taxon>
        <taxon>Agaricomycetes</taxon>
        <taxon>Agaricomycetidae</taxon>
        <taxon>Agaricales</taxon>
        <taxon>Marasmiineae</taxon>
        <taxon>Physalacriaceae</taxon>
        <taxon>Armillaria</taxon>
    </lineage>
</organism>
<dbReference type="PANTHER" id="PTHR12121:SF36">
    <property type="entry name" value="ENDONUCLEASE_EXONUCLEASE_PHOSPHATASE DOMAIN-CONTAINING PROTEIN"/>
    <property type="match status" value="1"/>
</dbReference>
<gene>
    <name evidence="3" type="ORF">ARMOST_14997</name>
</gene>
<reference evidence="4" key="1">
    <citation type="journal article" date="2017" name="Nat. Ecol. Evol.">
        <title>Genome expansion and lineage-specific genetic innovations in the forest pathogenic fungi Armillaria.</title>
        <authorList>
            <person name="Sipos G."/>
            <person name="Prasanna A.N."/>
            <person name="Walter M.C."/>
            <person name="O'Connor E."/>
            <person name="Balint B."/>
            <person name="Krizsan K."/>
            <person name="Kiss B."/>
            <person name="Hess J."/>
            <person name="Varga T."/>
            <person name="Slot J."/>
            <person name="Riley R."/>
            <person name="Boka B."/>
            <person name="Rigling D."/>
            <person name="Barry K."/>
            <person name="Lee J."/>
            <person name="Mihaltcheva S."/>
            <person name="LaButti K."/>
            <person name="Lipzen A."/>
            <person name="Waldron R."/>
            <person name="Moloney N.M."/>
            <person name="Sperisen C."/>
            <person name="Kredics L."/>
            <person name="Vagvoelgyi C."/>
            <person name="Patrignani A."/>
            <person name="Fitzpatrick D."/>
            <person name="Nagy I."/>
            <person name="Doyle S."/>
            <person name="Anderson J.B."/>
            <person name="Grigoriev I.V."/>
            <person name="Gueldener U."/>
            <person name="Muensterkoetter M."/>
            <person name="Nagy L.G."/>
        </authorList>
    </citation>
    <scope>NUCLEOTIDE SEQUENCE [LARGE SCALE GENOMIC DNA]</scope>
    <source>
        <strain evidence="4">C18/9</strain>
    </source>
</reference>